<dbReference type="Pfam" id="PF00766">
    <property type="entry name" value="ETF_alpha"/>
    <property type="match status" value="1"/>
</dbReference>
<dbReference type="InterPro" id="IPR033947">
    <property type="entry name" value="ETF_alpha_N"/>
</dbReference>
<comment type="subunit">
    <text evidence="2">Heterodimer of an alpha and a beta subunit.</text>
</comment>
<dbReference type="CDD" id="cd01715">
    <property type="entry name" value="ETF_alpha"/>
    <property type="match status" value="1"/>
</dbReference>
<dbReference type="InterPro" id="IPR014729">
    <property type="entry name" value="Rossmann-like_a/b/a_fold"/>
</dbReference>
<keyword evidence="4" id="KW-0285">Flavoprotein</keyword>
<dbReference type="RefSeq" id="WP_139583548.1">
    <property type="nucleotide sequence ID" value="NZ_VDFY01000106.1"/>
</dbReference>
<feature type="binding site" evidence="8">
    <location>
        <position position="285"/>
    </location>
    <ligand>
        <name>FAD</name>
        <dbReference type="ChEBI" id="CHEBI:57692"/>
    </ligand>
</feature>
<evidence type="ECO:0000256" key="7">
    <source>
        <dbReference type="ARBA" id="ARBA00025649"/>
    </source>
</evidence>
<dbReference type="GO" id="GO:0050660">
    <property type="term" value="F:flavin adenine dinucleotide binding"/>
    <property type="evidence" value="ECO:0007669"/>
    <property type="project" value="InterPro"/>
</dbReference>
<dbReference type="PROSITE" id="PS00696">
    <property type="entry name" value="ETF_ALPHA"/>
    <property type="match status" value="1"/>
</dbReference>
<dbReference type="InterPro" id="IPR001308">
    <property type="entry name" value="ETF_a/FixB"/>
</dbReference>
<keyword evidence="6" id="KW-0249">Electron transport</keyword>
<keyword evidence="5 8" id="KW-0274">FAD</keyword>
<feature type="binding site" evidence="8">
    <location>
        <position position="208"/>
    </location>
    <ligand>
        <name>FAD</name>
        <dbReference type="ChEBI" id="CHEBI:57692"/>
    </ligand>
</feature>
<accession>A0A5C4QX54</accession>
<dbReference type="InterPro" id="IPR014731">
    <property type="entry name" value="ETF_asu_C"/>
</dbReference>
<evidence type="ECO:0000313" key="11">
    <source>
        <dbReference type="Proteomes" id="UP000306145"/>
    </source>
</evidence>
<dbReference type="InterPro" id="IPR018206">
    <property type="entry name" value="ETF_asu_C_CS"/>
</dbReference>
<dbReference type="Gene3D" id="3.40.50.1220">
    <property type="entry name" value="TPP-binding domain"/>
    <property type="match status" value="1"/>
</dbReference>
<evidence type="ECO:0000256" key="1">
    <source>
        <dbReference type="ARBA" id="ARBA00005817"/>
    </source>
</evidence>
<evidence type="ECO:0000256" key="5">
    <source>
        <dbReference type="ARBA" id="ARBA00022827"/>
    </source>
</evidence>
<dbReference type="InterPro" id="IPR014730">
    <property type="entry name" value="ETF_a/b_N"/>
</dbReference>
<comment type="function">
    <text evidence="7">The electron transfer flavoprotein serves as a specific electron acceptor for other dehydrogenases. It transfers the electrons to the main respiratory chain via ETF-ubiquinone oxidoreductase (ETF dehydrogenase).</text>
</comment>
<organism evidence="10 11">
    <name type="scientific">Micromonospora orduensis</name>
    <dbReference type="NCBI Taxonomy" id="1420891"/>
    <lineage>
        <taxon>Bacteria</taxon>
        <taxon>Bacillati</taxon>
        <taxon>Actinomycetota</taxon>
        <taxon>Actinomycetes</taxon>
        <taxon>Micromonosporales</taxon>
        <taxon>Micromonosporaceae</taxon>
        <taxon>Micromonospora</taxon>
    </lineage>
</organism>
<feature type="binding site" evidence="8">
    <location>
        <begin position="247"/>
        <end position="251"/>
    </location>
    <ligand>
        <name>FAD</name>
        <dbReference type="ChEBI" id="CHEBI:57692"/>
    </ligand>
</feature>
<dbReference type="EMBL" id="VDFY01000106">
    <property type="protein sequence ID" value="TNH30626.1"/>
    <property type="molecule type" value="Genomic_DNA"/>
</dbReference>
<dbReference type="PIRSF" id="PIRSF000089">
    <property type="entry name" value="Electra_flavoP_a"/>
    <property type="match status" value="1"/>
</dbReference>
<dbReference type="OrthoDB" id="9770286at2"/>
<dbReference type="InterPro" id="IPR029035">
    <property type="entry name" value="DHS-like_NAD/FAD-binding_dom"/>
</dbReference>
<evidence type="ECO:0000256" key="3">
    <source>
        <dbReference type="ARBA" id="ARBA00022448"/>
    </source>
</evidence>
<dbReference type="Proteomes" id="UP000306145">
    <property type="component" value="Unassembled WGS sequence"/>
</dbReference>
<dbReference type="GO" id="GO:0033539">
    <property type="term" value="P:fatty acid beta-oxidation using acyl-CoA dehydrogenase"/>
    <property type="evidence" value="ECO:0007669"/>
    <property type="project" value="TreeGrafter"/>
</dbReference>
<feature type="domain" description="Electron transfer flavoprotein alpha/beta-subunit N-terminal" evidence="9">
    <location>
        <begin position="4"/>
        <end position="187"/>
    </location>
</feature>
<comment type="caution">
    <text evidence="10">The sequence shown here is derived from an EMBL/GenBank/DDBJ whole genome shotgun (WGS) entry which is preliminary data.</text>
</comment>
<feature type="binding site" evidence="8">
    <location>
        <begin position="264"/>
        <end position="271"/>
    </location>
    <ligand>
        <name>FAD</name>
        <dbReference type="ChEBI" id="CHEBI:57692"/>
    </ligand>
</feature>
<evidence type="ECO:0000256" key="8">
    <source>
        <dbReference type="PIRSR" id="PIRSR000089-1"/>
    </source>
</evidence>
<evidence type="ECO:0000256" key="2">
    <source>
        <dbReference type="ARBA" id="ARBA00011355"/>
    </source>
</evidence>
<dbReference type="SMART" id="SM00893">
    <property type="entry name" value="ETF"/>
    <property type="match status" value="1"/>
</dbReference>
<proteinExistence type="inferred from homology"/>
<dbReference type="Pfam" id="PF01012">
    <property type="entry name" value="ETF"/>
    <property type="match status" value="1"/>
</dbReference>
<dbReference type="SUPFAM" id="SSF52467">
    <property type="entry name" value="DHS-like NAD/FAD-binding domain"/>
    <property type="match status" value="1"/>
</dbReference>
<dbReference type="GO" id="GO:0009055">
    <property type="term" value="F:electron transfer activity"/>
    <property type="evidence" value="ECO:0007669"/>
    <property type="project" value="InterPro"/>
</dbReference>
<keyword evidence="11" id="KW-1185">Reference proteome</keyword>
<comment type="similarity">
    <text evidence="1">Belongs to the ETF alpha-subunit/FixB family.</text>
</comment>
<dbReference type="Gene3D" id="3.40.50.620">
    <property type="entry name" value="HUPs"/>
    <property type="match status" value="1"/>
</dbReference>
<comment type="cofactor">
    <cofactor evidence="8">
        <name>FAD</name>
        <dbReference type="ChEBI" id="CHEBI:57692"/>
    </cofactor>
    <text evidence="8">Binds 1 FAD per dimer.</text>
</comment>
<dbReference type="FunFam" id="3.40.50.1220:FF:000001">
    <property type="entry name" value="Electron transfer flavoprotein, alpha subunit"/>
    <property type="match status" value="1"/>
</dbReference>
<dbReference type="SUPFAM" id="SSF52402">
    <property type="entry name" value="Adenine nucleotide alpha hydrolases-like"/>
    <property type="match status" value="1"/>
</dbReference>
<evidence type="ECO:0000256" key="6">
    <source>
        <dbReference type="ARBA" id="ARBA00022982"/>
    </source>
</evidence>
<name>A0A5C4QX54_9ACTN</name>
<evidence type="ECO:0000256" key="4">
    <source>
        <dbReference type="ARBA" id="ARBA00022630"/>
    </source>
</evidence>
<sequence length="319" mass="32869">MSEVLVVVEATKEFGVKKVTLEMLTLARELGTPSAVVLGGAGAAEALSGKLGEYGAEKIYAAEGDEIDGYLVAPKATVLAELVQRVQPAAVLLASAQEGKEIAARLAVKLDNGILTDVVGLDADGTATQVAFAGSTIVKSKVTKGLPLVTVRPNSVTPSPAAATPAIEQLTVSVTDTDKLAKVVERVAEQKGSRPELTEAGVVVSGGRGVGNADNFKLVEELADLLGGAVGASRAAVDSGFYPHQFQVGQTGKTVSPQLYVALGISGAIQHRAGMQTSKTIVAVNKDGEAPIFELADFGVVGDLFKIVPQAAEEIRKRK</sequence>
<keyword evidence="3" id="KW-0813">Transport</keyword>
<evidence type="ECO:0000259" key="9">
    <source>
        <dbReference type="SMART" id="SM00893"/>
    </source>
</evidence>
<evidence type="ECO:0000313" key="10">
    <source>
        <dbReference type="EMBL" id="TNH30626.1"/>
    </source>
</evidence>
<dbReference type="AlphaFoldDB" id="A0A5C4QX54"/>
<dbReference type="PANTHER" id="PTHR43153">
    <property type="entry name" value="ELECTRON TRANSFER FLAVOPROTEIN ALPHA"/>
    <property type="match status" value="1"/>
</dbReference>
<dbReference type="PANTHER" id="PTHR43153:SF1">
    <property type="entry name" value="ELECTRON TRANSFER FLAVOPROTEIN SUBUNIT ALPHA, MITOCHONDRIAL"/>
    <property type="match status" value="1"/>
</dbReference>
<feature type="binding site" evidence="8">
    <location>
        <begin position="233"/>
        <end position="234"/>
    </location>
    <ligand>
        <name>FAD</name>
        <dbReference type="ChEBI" id="CHEBI:57692"/>
    </ligand>
</feature>
<gene>
    <name evidence="10" type="ORF">FHG89_07075</name>
</gene>
<protein>
    <submittedName>
        <fullName evidence="10">Electron transfer flavoprotein subunit alpha/FixB family protein</fullName>
    </submittedName>
</protein>
<reference evidence="10 11" key="1">
    <citation type="submission" date="2019-06" db="EMBL/GenBank/DDBJ databases">
        <title>Micromonospora ordensis sp. nov., isolated from deep marine sediment.</title>
        <authorList>
            <person name="Veyisoglu A."/>
            <person name="Carro L."/>
            <person name="Klenk H.-P."/>
            <person name="Sahin N."/>
        </authorList>
    </citation>
    <scope>NUCLEOTIDE SEQUENCE [LARGE SCALE GENOMIC DNA]</scope>
    <source>
        <strain evidence="10 11">S2509</strain>
    </source>
</reference>